<name>A0AA47P2D9_MERPO</name>
<dbReference type="Proteomes" id="UP001174136">
    <property type="component" value="Unassembled WGS sequence"/>
</dbReference>
<evidence type="ECO:0000313" key="2">
    <source>
        <dbReference type="EMBL" id="KAK0147991.1"/>
    </source>
</evidence>
<accession>A0AA47P2D9</accession>
<proteinExistence type="predicted"/>
<keyword evidence="3" id="KW-1185">Reference proteome</keyword>
<evidence type="ECO:0000313" key="3">
    <source>
        <dbReference type="Proteomes" id="UP001174136"/>
    </source>
</evidence>
<organism evidence="2 3">
    <name type="scientific">Merluccius polli</name>
    <name type="common">Benguela hake</name>
    <name type="synonym">Merluccius cadenati</name>
    <dbReference type="NCBI Taxonomy" id="89951"/>
    <lineage>
        <taxon>Eukaryota</taxon>
        <taxon>Metazoa</taxon>
        <taxon>Chordata</taxon>
        <taxon>Craniata</taxon>
        <taxon>Vertebrata</taxon>
        <taxon>Euteleostomi</taxon>
        <taxon>Actinopterygii</taxon>
        <taxon>Neopterygii</taxon>
        <taxon>Teleostei</taxon>
        <taxon>Neoteleostei</taxon>
        <taxon>Acanthomorphata</taxon>
        <taxon>Zeiogadaria</taxon>
        <taxon>Gadariae</taxon>
        <taxon>Gadiformes</taxon>
        <taxon>Gadoidei</taxon>
        <taxon>Merlucciidae</taxon>
        <taxon>Merluccius</taxon>
    </lineage>
</organism>
<reference evidence="2" key="1">
    <citation type="journal article" date="2023" name="Front. Mar. Sci.">
        <title>A new Merluccius polli reference genome to investigate the effects of global change in West African waters.</title>
        <authorList>
            <person name="Mateo J.L."/>
            <person name="Blanco-Fernandez C."/>
            <person name="Garcia-Vazquez E."/>
            <person name="Machado-Schiaffino G."/>
        </authorList>
    </citation>
    <scope>NUCLEOTIDE SEQUENCE</scope>
    <source>
        <strain evidence="2">C29</strain>
        <tissue evidence="2">Fin</tissue>
    </source>
</reference>
<gene>
    <name evidence="2" type="ORF">N1851_012310</name>
</gene>
<protein>
    <submittedName>
        <fullName evidence="2">Uncharacterized protein</fullName>
    </submittedName>
</protein>
<dbReference type="AlphaFoldDB" id="A0AA47P2D9"/>
<sequence length="229" mass="25577">MARMKYHSTTSNLRAHLITLHPGKLGELEPEEPQLKQARSRIRIGNLPSDAVRTSGRRTPDLPSGPLPGNITNTLRKNFKKKLNSIMDSLLKSTVSEITNAFDAVTFDHQMVVKQKIEEISLLRFKLEKAEKKLLEQNGKWDQKEVVTHTSGQILPEITVDVPDDWCAPLGCENVVEQTPSTSYAAREDGSSSLCSLSVSLWRLPDIKQEALFTPVSNCTLVRCTAVRD</sequence>
<dbReference type="EMBL" id="JAOPHQ010002256">
    <property type="protein sequence ID" value="KAK0147991.1"/>
    <property type="molecule type" value="Genomic_DNA"/>
</dbReference>
<comment type="caution">
    <text evidence="2">The sequence shown here is derived from an EMBL/GenBank/DDBJ whole genome shotgun (WGS) entry which is preliminary data.</text>
</comment>
<feature type="region of interest" description="Disordered" evidence="1">
    <location>
        <begin position="49"/>
        <end position="69"/>
    </location>
</feature>
<evidence type="ECO:0000256" key="1">
    <source>
        <dbReference type="SAM" id="MobiDB-lite"/>
    </source>
</evidence>